<dbReference type="EMBL" id="SSTG01000285">
    <property type="protein sequence ID" value="THG37420.1"/>
    <property type="molecule type" value="Genomic_DNA"/>
</dbReference>
<organism evidence="1 2">
    <name type="scientific">Muribaculum caecicola</name>
    <dbReference type="NCBI Taxonomy" id="3038144"/>
    <lineage>
        <taxon>Bacteria</taxon>
        <taxon>Pseudomonadati</taxon>
        <taxon>Bacteroidota</taxon>
        <taxon>Bacteroidia</taxon>
        <taxon>Bacteroidales</taxon>
        <taxon>Muribaculaceae</taxon>
        <taxon>Muribaculum</taxon>
    </lineage>
</organism>
<proteinExistence type="predicted"/>
<keyword evidence="2" id="KW-1185">Reference proteome</keyword>
<comment type="caution">
    <text evidence="1">The sequence shown here is derived from an EMBL/GenBank/DDBJ whole genome shotgun (WGS) entry which is preliminary data.</text>
</comment>
<reference evidence="1" key="1">
    <citation type="submission" date="2019-04" db="EMBL/GenBank/DDBJ databases">
        <title>Microbes associate with the intestines of laboratory mice.</title>
        <authorList>
            <person name="Navarre W."/>
            <person name="Wong E."/>
            <person name="Huang K.C."/>
            <person name="Tropini C."/>
            <person name="Ng K."/>
            <person name="Yu B."/>
        </authorList>
    </citation>
    <scope>NUCLEOTIDE SEQUENCE</scope>
    <source>
        <strain evidence="1">NM86_A22</strain>
    </source>
</reference>
<gene>
    <name evidence="1" type="ORF">E5990_11415</name>
</gene>
<name>A0AC61S2P0_9BACT</name>
<protein>
    <submittedName>
        <fullName evidence="1">Uncharacterized protein</fullName>
    </submittedName>
</protein>
<evidence type="ECO:0000313" key="1">
    <source>
        <dbReference type="EMBL" id="THG37420.1"/>
    </source>
</evidence>
<evidence type="ECO:0000313" key="2">
    <source>
        <dbReference type="Proteomes" id="UP000305401"/>
    </source>
</evidence>
<sequence length="192" mass="21340">MLLILLLSVASFNAIAQTLHVDDEVSHWEADILGGLNNDGWQFDFGVAYFPLQYIGVKANIGFAGEIEQIEDWGKDELETGHSYASRFKFNPSLVMRTPRLINWKSQNAGIYLFAEPGIILSPGASGSKGARYCNWDFKGGINLQLDRFILFVGYGISDYSLYSGFPTAMNGLPQNDNYITHSGFIGTAYKF</sequence>
<accession>A0AC61S2P0</accession>
<dbReference type="Proteomes" id="UP000305401">
    <property type="component" value="Unassembled WGS sequence"/>
</dbReference>